<feature type="compositionally biased region" description="Basic residues" evidence="1">
    <location>
        <begin position="129"/>
        <end position="139"/>
    </location>
</feature>
<gene>
    <name evidence="2" type="ORF">LSINAPIS_LOCUS2121</name>
</gene>
<protein>
    <recommendedName>
        <fullName evidence="4">CWF21 domain-containing protein</fullName>
    </recommendedName>
</protein>
<reference evidence="2 3" key="1">
    <citation type="submission" date="2017-07" db="EMBL/GenBank/DDBJ databases">
        <authorList>
            <person name="Talla V."/>
            <person name="Backstrom N."/>
        </authorList>
    </citation>
    <scope>NUCLEOTIDE SEQUENCE [LARGE SCALE GENOMIC DNA]</scope>
</reference>
<organism evidence="2 3">
    <name type="scientific">Leptidea sinapis</name>
    <dbReference type="NCBI Taxonomy" id="189913"/>
    <lineage>
        <taxon>Eukaryota</taxon>
        <taxon>Metazoa</taxon>
        <taxon>Ecdysozoa</taxon>
        <taxon>Arthropoda</taxon>
        <taxon>Hexapoda</taxon>
        <taxon>Insecta</taxon>
        <taxon>Pterygota</taxon>
        <taxon>Neoptera</taxon>
        <taxon>Endopterygota</taxon>
        <taxon>Lepidoptera</taxon>
        <taxon>Glossata</taxon>
        <taxon>Ditrysia</taxon>
        <taxon>Papilionoidea</taxon>
        <taxon>Pieridae</taxon>
        <taxon>Dismorphiinae</taxon>
        <taxon>Leptidea</taxon>
    </lineage>
</organism>
<evidence type="ECO:0000313" key="3">
    <source>
        <dbReference type="Proteomes" id="UP000324832"/>
    </source>
</evidence>
<dbReference type="EMBL" id="FZQP02000404">
    <property type="protein sequence ID" value="VVC88856.1"/>
    <property type="molecule type" value="Genomic_DNA"/>
</dbReference>
<feature type="compositionally biased region" description="Low complexity" evidence="1">
    <location>
        <begin position="174"/>
        <end position="210"/>
    </location>
</feature>
<feature type="compositionally biased region" description="Low complexity" evidence="1">
    <location>
        <begin position="266"/>
        <end position="279"/>
    </location>
</feature>
<feature type="compositionally biased region" description="Polar residues" evidence="1">
    <location>
        <begin position="58"/>
        <end position="69"/>
    </location>
</feature>
<keyword evidence="3" id="KW-1185">Reference proteome</keyword>
<evidence type="ECO:0000256" key="1">
    <source>
        <dbReference type="SAM" id="MobiDB-lite"/>
    </source>
</evidence>
<feature type="compositionally biased region" description="Basic and acidic residues" evidence="1">
    <location>
        <begin position="74"/>
        <end position="87"/>
    </location>
</feature>
<feature type="compositionally biased region" description="Low complexity" evidence="1">
    <location>
        <begin position="140"/>
        <end position="159"/>
    </location>
</feature>
<accession>A0A5E4PRW0</accession>
<dbReference type="Proteomes" id="UP000324832">
    <property type="component" value="Unassembled WGS sequence"/>
</dbReference>
<sequence length="279" mass="31805">MRSSSSENDDSEDDFIRINDRARQEDLNMKELDRLKERLAKLTKATIERNRREEEQIEPSTSQSANVELNNFDIARKSPKEDCKEMSPTEMSSQKIVTLKKESPVKVASSPETKLPKKRTDRSWSRTPSRSRSRSRSRSASKSQSRVKSSRSRSQSRSASRSRSRSRSSRSRSRSYSSSRGSRSSRSSSYSSRSSSRSSRSSSRSTRSSRTMTGVYADYRRSSVSHRSQSRSKSRSKSRSPSIPRRAGSPSFLDRRRITRKKSRKYSTSSEDSTSSSSD</sequence>
<evidence type="ECO:0008006" key="4">
    <source>
        <dbReference type="Google" id="ProtNLM"/>
    </source>
</evidence>
<evidence type="ECO:0000313" key="2">
    <source>
        <dbReference type="EMBL" id="VVC88856.1"/>
    </source>
</evidence>
<dbReference type="AlphaFoldDB" id="A0A5E4PRW0"/>
<feature type="compositionally biased region" description="Basic residues" evidence="1">
    <location>
        <begin position="228"/>
        <end position="238"/>
    </location>
</feature>
<name>A0A5E4PRW0_9NEOP</name>
<feature type="compositionally biased region" description="Basic residues" evidence="1">
    <location>
        <begin position="160"/>
        <end position="173"/>
    </location>
</feature>
<feature type="region of interest" description="Disordered" evidence="1">
    <location>
        <begin position="47"/>
        <end position="279"/>
    </location>
</feature>
<proteinExistence type="predicted"/>